<dbReference type="EMBL" id="QLLR01000032">
    <property type="protein sequence ID" value="RAJ24295.1"/>
    <property type="molecule type" value="Genomic_DNA"/>
</dbReference>
<dbReference type="InterPro" id="IPR039418">
    <property type="entry name" value="LexA-like"/>
</dbReference>
<evidence type="ECO:0000256" key="1">
    <source>
        <dbReference type="ARBA" id="ARBA00023015"/>
    </source>
</evidence>
<evidence type="ECO:0000256" key="3">
    <source>
        <dbReference type="ARBA" id="ARBA00023163"/>
    </source>
</evidence>
<gene>
    <name evidence="5" type="ORF">LY11_04468</name>
</gene>
<dbReference type="CDD" id="cd06529">
    <property type="entry name" value="S24_LexA-like"/>
    <property type="match status" value="1"/>
</dbReference>
<evidence type="ECO:0000256" key="2">
    <source>
        <dbReference type="ARBA" id="ARBA00023125"/>
    </source>
</evidence>
<dbReference type="AlphaFoldDB" id="A0A327S6J4"/>
<accession>A0A327S6J4</accession>
<keyword evidence="3" id="KW-0804">Transcription</keyword>
<dbReference type="SUPFAM" id="SSF47413">
    <property type="entry name" value="lambda repressor-like DNA-binding domains"/>
    <property type="match status" value="2"/>
</dbReference>
<dbReference type="OrthoDB" id="3831186at2"/>
<name>A0A327S6J4_9SPHI</name>
<organism evidence="5 6">
    <name type="scientific">Pedobacter cryoconitis</name>
    <dbReference type="NCBI Taxonomy" id="188932"/>
    <lineage>
        <taxon>Bacteria</taxon>
        <taxon>Pseudomonadati</taxon>
        <taxon>Bacteroidota</taxon>
        <taxon>Sphingobacteriia</taxon>
        <taxon>Sphingobacteriales</taxon>
        <taxon>Sphingobacteriaceae</taxon>
        <taxon>Pedobacter</taxon>
    </lineage>
</organism>
<evidence type="ECO:0000313" key="6">
    <source>
        <dbReference type="Proteomes" id="UP000249754"/>
    </source>
</evidence>
<comment type="caution">
    <text evidence="5">The sequence shown here is derived from an EMBL/GenBank/DDBJ whole genome shotgun (WGS) entry which is preliminary data.</text>
</comment>
<dbReference type="SUPFAM" id="SSF51306">
    <property type="entry name" value="LexA/Signal peptidase"/>
    <property type="match status" value="1"/>
</dbReference>
<evidence type="ECO:0000313" key="5">
    <source>
        <dbReference type="EMBL" id="RAJ24295.1"/>
    </source>
</evidence>
<dbReference type="Gene3D" id="1.10.260.40">
    <property type="entry name" value="lambda repressor-like DNA-binding domains"/>
    <property type="match status" value="2"/>
</dbReference>
<feature type="domain" description="HTH cro/C1-type" evidence="4">
    <location>
        <begin position="77"/>
        <end position="131"/>
    </location>
</feature>
<dbReference type="Gene3D" id="2.10.109.10">
    <property type="entry name" value="Umud Fragment, subunit A"/>
    <property type="match status" value="1"/>
</dbReference>
<dbReference type="InterPro" id="IPR010982">
    <property type="entry name" value="Lambda_DNA-bd_dom_sf"/>
</dbReference>
<dbReference type="Pfam" id="PF01381">
    <property type="entry name" value="HTH_3"/>
    <property type="match status" value="2"/>
</dbReference>
<keyword evidence="2" id="KW-0238">DNA-binding</keyword>
<proteinExistence type="predicted"/>
<dbReference type="InterPro" id="IPR001387">
    <property type="entry name" value="Cro/C1-type_HTH"/>
</dbReference>
<evidence type="ECO:0000259" key="4">
    <source>
        <dbReference type="PROSITE" id="PS50943"/>
    </source>
</evidence>
<dbReference type="PROSITE" id="PS50943">
    <property type="entry name" value="HTH_CROC1"/>
    <property type="match status" value="2"/>
</dbReference>
<dbReference type="InterPro" id="IPR036286">
    <property type="entry name" value="LexA/Signal_pep-like_sf"/>
</dbReference>
<dbReference type="PANTHER" id="PTHR40661:SF3">
    <property type="entry name" value="FELS-1 PROPHAGE TRANSCRIPTIONAL REGULATOR"/>
    <property type="match status" value="1"/>
</dbReference>
<dbReference type="RefSeq" id="WP_111635810.1">
    <property type="nucleotide sequence ID" value="NZ_QLLR01000032.1"/>
</dbReference>
<dbReference type="GO" id="GO:0003677">
    <property type="term" value="F:DNA binding"/>
    <property type="evidence" value="ECO:0007669"/>
    <property type="project" value="UniProtKB-KW"/>
</dbReference>
<dbReference type="Proteomes" id="UP000249754">
    <property type="component" value="Unassembled WGS sequence"/>
</dbReference>
<reference evidence="5 6" key="1">
    <citation type="submission" date="2018-06" db="EMBL/GenBank/DDBJ databases">
        <title>Genomic Encyclopedia of Archaeal and Bacterial Type Strains, Phase II (KMG-II): from individual species to whole genera.</title>
        <authorList>
            <person name="Goeker M."/>
        </authorList>
    </citation>
    <scope>NUCLEOTIDE SEQUENCE [LARGE SCALE GENOMIC DNA]</scope>
    <source>
        <strain evidence="5 6">DSM 14825</strain>
    </source>
</reference>
<dbReference type="InterPro" id="IPR015927">
    <property type="entry name" value="Peptidase_S24_S26A/B/C"/>
</dbReference>
<dbReference type="CDD" id="cd00093">
    <property type="entry name" value="HTH_XRE"/>
    <property type="match status" value="2"/>
</dbReference>
<feature type="domain" description="HTH cro/C1-type" evidence="4">
    <location>
        <begin position="17"/>
        <end position="64"/>
    </location>
</feature>
<dbReference type="Pfam" id="PF00717">
    <property type="entry name" value="Peptidase_S24"/>
    <property type="match status" value="1"/>
</dbReference>
<dbReference type="PANTHER" id="PTHR40661">
    <property type="match status" value="1"/>
</dbReference>
<keyword evidence="1" id="KW-0805">Transcription regulation</keyword>
<sequence length="298" mass="34161">MQTLDYQGKNFNNFLTKKKISKVEAAKMLGISRSAIYDYFNSKNLSRETVQKITSAFNTTEEEVFNSKNNETILHELEKFRLKKGFTYSELADIINLDENTLKNVISGVRQLQEGEANKIYKELGISLTQYQPNLSLNIVEENSLPHEKGGVSINNQPNAIPFAGDFDTLNMYVVPVKAYGGFLSGYENPVFMESLTKSSFPFIKGKCFAFEVDGFSMYRDFVPGDWVITTLVENFNWLSKGKVYVFQTIDGIIIKCFDKIEGEYIHLYSLNDEFNPVEPIHLKDVKKVYFKEKVLKN</sequence>
<dbReference type="SMART" id="SM00530">
    <property type="entry name" value="HTH_XRE"/>
    <property type="match status" value="2"/>
</dbReference>
<protein>
    <submittedName>
        <fullName evidence="5">Helix-turn-helix protein</fullName>
    </submittedName>
</protein>